<feature type="transmembrane region" description="Helical" evidence="1">
    <location>
        <begin position="6"/>
        <end position="23"/>
    </location>
</feature>
<gene>
    <name evidence="2" type="ORF">GLV84_06100</name>
</gene>
<reference evidence="2" key="1">
    <citation type="submission" date="2019-11" db="EMBL/GenBank/DDBJ databases">
        <title>Whole genome comparisons of Staphylococcus agnetis isolates from cattle and chickens.</title>
        <authorList>
            <person name="Rhoads D."/>
            <person name="Shwani A."/>
            <person name="Adkins P."/>
            <person name="Calcutt M."/>
            <person name="Middleton J."/>
        </authorList>
    </citation>
    <scope>NUCLEOTIDE SEQUENCE</scope>
    <source>
        <strain evidence="2">1387</strain>
    </source>
</reference>
<dbReference type="EMBL" id="WMFL01000072">
    <property type="protein sequence ID" value="NJI02393.1"/>
    <property type="molecule type" value="Genomic_DNA"/>
</dbReference>
<accession>A0A2T4MF51</accession>
<name>A0A2T4MF51_9STAP</name>
<evidence type="ECO:0000313" key="3">
    <source>
        <dbReference type="Proteomes" id="UP000646308"/>
    </source>
</evidence>
<keyword evidence="1" id="KW-1133">Transmembrane helix</keyword>
<comment type="caution">
    <text evidence="2">The sequence shown here is derived from an EMBL/GenBank/DDBJ whole genome shotgun (WGS) entry which is preliminary data.</text>
</comment>
<sequence length="117" mass="13898">MKRFQRVVFGILFVFIGILHFARETTFRKIVPHYLPFRKAAVLITGVCEIVFGIGLFIRRPSYVFKHIMIAFLWAVLPANIYMARHIDKIEGLQLPKSLLYLRIPLQFQLMKWIRHL</sequence>
<dbReference type="PANTHER" id="PTHR36974">
    <property type="entry name" value="MEMBRANE PROTEIN-RELATED"/>
    <property type="match status" value="1"/>
</dbReference>
<feature type="transmembrane region" description="Helical" evidence="1">
    <location>
        <begin position="64"/>
        <end position="83"/>
    </location>
</feature>
<proteinExistence type="predicted"/>
<keyword evidence="1" id="KW-0812">Transmembrane</keyword>
<dbReference type="AlphaFoldDB" id="A0A2T4MF51"/>
<protein>
    <recommendedName>
        <fullName evidence="4">DoxX family membrane protein</fullName>
    </recommendedName>
</protein>
<evidence type="ECO:0008006" key="4">
    <source>
        <dbReference type="Google" id="ProtNLM"/>
    </source>
</evidence>
<keyword evidence="1" id="KW-0472">Membrane</keyword>
<feature type="transmembrane region" description="Helical" evidence="1">
    <location>
        <begin position="35"/>
        <end position="58"/>
    </location>
</feature>
<dbReference type="Proteomes" id="UP000646308">
    <property type="component" value="Unassembled WGS sequence"/>
</dbReference>
<dbReference type="PANTHER" id="PTHR36974:SF1">
    <property type="entry name" value="DOXX FAMILY MEMBRANE PROTEIN"/>
    <property type="match status" value="1"/>
</dbReference>
<evidence type="ECO:0000313" key="2">
    <source>
        <dbReference type="EMBL" id="NJI02393.1"/>
    </source>
</evidence>
<evidence type="ECO:0000256" key="1">
    <source>
        <dbReference type="SAM" id="Phobius"/>
    </source>
</evidence>
<organism evidence="2 3">
    <name type="scientific">Staphylococcus agnetis</name>
    <dbReference type="NCBI Taxonomy" id="985762"/>
    <lineage>
        <taxon>Bacteria</taxon>
        <taxon>Bacillati</taxon>
        <taxon>Bacillota</taxon>
        <taxon>Bacilli</taxon>
        <taxon>Bacillales</taxon>
        <taxon>Staphylococcaceae</taxon>
        <taxon>Staphylococcus</taxon>
    </lineage>
</organism>
<dbReference type="GeneID" id="57692222"/>
<dbReference type="RefSeq" id="WP_105989152.1">
    <property type="nucleotide sequence ID" value="NZ_CP045927.1"/>
</dbReference>